<dbReference type="Proteomes" id="UP000199280">
    <property type="component" value="Unassembled WGS sequence"/>
</dbReference>
<dbReference type="Proteomes" id="UP000076878">
    <property type="component" value="Unassembled WGS sequence"/>
</dbReference>
<reference evidence="2 4" key="2">
    <citation type="submission" date="2016-10" db="EMBL/GenBank/DDBJ databases">
        <authorList>
            <person name="Varghese N."/>
            <person name="Submissions S."/>
        </authorList>
    </citation>
    <scope>NUCLEOTIDE SEQUENCE [LARGE SCALE GENOMIC DNA]</scope>
    <source>
        <strain evidence="2 4">DSM 22150</strain>
    </source>
</reference>
<organism evidence="1 3">
    <name type="scientific">Trichococcus ilyis</name>
    <dbReference type="NCBI Taxonomy" id="640938"/>
    <lineage>
        <taxon>Bacteria</taxon>
        <taxon>Bacillati</taxon>
        <taxon>Bacillota</taxon>
        <taxon>Bacilli</taxon>
        <taxon>Lactobacillales</taxon>
        <taxon>Carnobacteriaceae</taxon>
        <taxon>Trichococcus</taxon>
    </lineage>
</organism>
<proteinExistence type="predicted"/>
<evidence type="ECO:0000313" key="3">
    <source>
        <dbReference type="Proteomes" id="UP000076878"/>
    </source>
</evidence>
<keyword evidence="4" id="KW-1185">Reference proteome</keyword>
<evidence type="ECO:0000313" key="4">
    <source>
        <dbReference type="Proteomes" id="UP000199280"/>
    </source>
</evidence>
<evidence type="ECO:0000313" key="1">
    <source>
        <dbReference type="EMBL" id="CZQ92853.1"/>
    </source>
</evidence>
<dbReference type="AlphaFoldDB" id="A0A143YM70"/>
<name>A0A143YM70_9LACT</name>
<dbReference type="EMBL" id="FJNB01000006">
    <property type="protein sequence ID" value="CZQ92853.1"/>
    <property type="molecule type" value="Genomic_DNA"/>
</dbReference>
<evidence type="ECO:0000313" key="2">
    <source>
        <dbReference type="EMBL" id="SEI93572.1"/>
    </source>
</evidence>
<gene>
    <name evidence="2" type="ORF">SAMN05216375_10564</name>
    <name evidence="1" type="ORF">TR210_1086</name>
</gene>
<dbReference type="STRING" id="640938.TR210_1086"/>
<sequence>MMKITKKKLDDMYRSYCASYITIGGETCALIASEEEGYPCYMYSGKDFEKRETVWEKGGGCMSIIPIPNKSNEFLAIVDFYLKVSPSKAKVVWGKYDPETGWEIKDVLYLPYLHRFDIYAVDGMNYFVGATIADDKDFKDDWSRSGSIYYGVLPENPADGIELKVLGKGYFRNHGYYKDYEGDKPVGYFTSDQGIIKVTPFADKEWEIEQIMDKPIGEVALFDIDSDGEKELITIEPFHGDSIKIYKKTASGYESVYEYPHKIDFAHTLVGTTLRGVPSFVGGIRRENCDLFYIQYVDGAFKTEIIDKGCGPSNIMVVNEADRDIIVAANHTGNEAAVYIVED</sequence>
<accession>A0A143YM70</accession>
<protein>
    <submittedName>
        <fullName evidence="1">Uncharacterized protein</fullName>
    </submittedName>
</protein>
<reference evidence="1 3" key="1">
    <citation type="submission" date="2016-02" db="EMBL/GenBank/DDBJ databases">
        <authorList>
            <person name="Wen L."/>
            <person name="He K."/>
            <person name="Yang H."/>
        </authorList>
    </citation>
    <scope>NUCLEOTIDE SEQUENCE [LARGE SCALE GENOMIC DNA]</scope>
    <source>
        <strain evidence="1">Trichococcus_R210</strain>
    </source>
</reference>
<dbReference type="EMBL" id="FNYT01000005">
    <property type="protein sequence ID" value="SEI93572.1"/>
    <property type="molecule type" value="Genomic_DNA"/>
</dbReference>